<dbReference type="PANTHER" id="PTHR36454">
    <property type="entry name" value="LMO2823 PROTEIN"/>
    <property type="match status" value="1"/>
</dbReference>
<organism evidence="1">
    <name type="scientific">bioreactor metagenome</name>
    <dbReference type="NCBI Taxonomy" id="1076179"/>
    <lineage>
        <taxon>unclassified sequences</taxon>
        <taxon>metagenomes</taxon>
        <taxon>ecological metagenomes</taxon>
    </lineage>
</organism>
<name>A0A645CPY1_9ZZZZ</name>
<reference evidence="1" key="1">
    <citation type="submission" date="2019-08" db="EMBL/GenBank/DDBJ databases">
        <authorList>
            <person name="Kucharzyk K."/>
            <person name="Murdoch R.W."/>
            <person name="Higgins S."/>
            <person name="Loffler F."/>
        </authorList>
    </citation>
    <scope>NUCLEOTIDE SEQUENCE</scope>
</reference>
<gene>
    <name evidence="1" type="ORF">SDC9_125982</name>
</gene>
<dbReference type="InterPro" id="IPR008323">
    <property type="entry name" value="UCP033563"/>
</dbReference>
<proteinExistence type="predicted"/>
<dbReference type="PANTHER" id="PTHR36454:SF1">
    <property type="entry name" value="DUF1015 DOMAIN-CONTAINING PROTEIN"/>
    <property type="match status" value="1"/>
</dbReference>
<comment type="caution">
    <text evidence="1">The sequence shown here is derived from an EMBL/GenBank/DDBJ whole genome shotgun (WGS) entry which is preliminary data.</text>
</comment>
<accession>A0A645CPY1</accession>
<dbReference type="PIRSF" id="PIRSF033563">
    <property type="entry name" value="UCP033563"/>
    <property type="match status" value="1"/>
</dbReference>
<protein>
    <recommendedName>
        <fullName evidence="2">DUF1015 domain-containing protein</fullName>
    </recommendedName>
</protein>
<dbReference type="EMBL" id="VSSQ01029017">
    <property type="protein sequence ID" value="MPM78967.1"/>
    <property type="molecule type" value="Genomic_DNA"/>
</dbReference>
<dbReference type="AlphaFoldDB" id="A0A645CPY1"/>
<sequence length="425" mass="49478">MALIRPFKALRYNEKKISSIKNVCCPPYDIISQEKQDELYRADEHNIIRLELAREEDRYLASKEYLQKFLQDDILIQDNQESLYVYEEEFSAGGSRKKIKGIICLVRLEEFSKGIILPHEETLSKAKTDRFNLMKATGCNFSSIYSLYLDEENVAFPMIDGLSRNQAEAEFTDEDGITQRIWAITDTKAIERLTEVFKDKKLFIADGHHRYETALNYREYLKEKGIIKDESHHGNFVMMMLVNMENDGLVVFPTHRLIRDLKGFHLDSVLEKAKEDFIIEKCFGIDNMEAVLAKKIDQKAFCLYYGDDAYYIFSLRDENILLKYFEQNSPAYRGLDVNVLHTLVLDKILGIDKENMAKQINLTYTRDILEAINGVKEKKYQCSFILNPTKISEIKDVSLANEKMPQKSTYFYPKLITGLVMNKIL</sequence>
<dbReference type="Pfam" id="PF06245">
    <property type="entry name" value="DUF1015"/>
    <property type="match status" value="1"/>
</dbReference>
<evidence type="ECO:0000313" key="1">
    <source>
        <dbReference type="EMBL" id="MPM78967.1"/>
    </source>
</evidence>
<evidence type="ECO:0008006" key="2">
    <source>
        <dbReference type="Google" id="ProtNLM"/>
    </source>
</evidence>